<evidence type="ECO:0000256" key="4">
    <source>
        <dbReference type="ARBA" id="ARBA00022989"/>
    </source>
</evidence>
<evidence type="ECO:0000256" key="7">
    <source>
        <dbReference type="SAM" id="SignalP"/>
    </source>
</evidence>
<evidence type="ECO:0000313" key="9">
    <source>
        <dbReference type="EMBL" id="AGC71261.1"/>
    </source>
</evidence>
<feature type="signal peptide" evidence="7">
    <location>
        <begin position="1"/>
        <end position="21"/>
    </location>
</feature>
<keyword evidence="3 6" id="KW-0812">Transmembrane</keyword>
<evidence type="ECO:0000256" key="1">
    <source>
        <dbReference type="ARBA" id="ARBA00004651"/>
    </source>
</evidence>
<keyword evidence="7" id="KW-0732">Signal</keyword>
<dbReference type="InterPro" id="IPR027417">
    <property type="entry name" value="P-loop_NTPase"/>
</dbReference>
<evidence type="ECO:0000256" key="2">
    <source>
        <dbReference type="ARBA" id="ARBA00022475"/>
    </source>
</evidence>
<proteinExistence type="predicted"/>
<dbReference type="PANTHER" id="PTHR37937">
    <property type="entry name" value="CONJUGATIVE TRANSFER: DNA TRANSPORT"/>
    <property type="match status" value="1"/>
</dbReference>
<keyword evidence="2" id="KW-1003">Cell membrane</keyword>
<feature type="chain" id="PRO_5003984873" evidence="7">
    <location>
        <begin position="22"/>
        <end position="596"/>
    </location>
</feature>
<dbReference type="PANTHER" id="PTHR37937:SF1">
    <property type="entry name" value="CONJUGATIVE TRANSFER: DNA TRANSPORT"/>
    <property type="match status" value="1"/>
</dbReference>
<feature type="domain" description="Type IV secretion system coupling protein TraD DNA-binding" evidence="8">
    <location>
        <begin position="155"/>
        <end position="530"/>
    </location>
</feature>
<accession>L7VVB9</accession>
<reference evidence="9" key="1">
    <citation type="submission" date="2012-09" db="EMBL/GenBank/DDBJ databases">
        <title>Metagenomic Characterization of a Microbial Community in Wastewater Detects High Levels of Antibiotic Resistance.</title>
        <authorList>
            <person name="Abrams M."/>
            <person name="Caldwell A."/>
            <person name="Vandaei E."/>
            <person name="Lee W."/>
            <person name="Perrott J."/>
            <person name="Khan S.Y."/>
            <person name="Ta J."/>
            <person name="Romero D."/>
            <person name="Nguyen V."/>
            <person name="Pourmand N."/>
            <person name="Ouverney C.C."/>
        </authorList>
    </citation>
    <scope>NUCLEOTIDE SEQUENCE</scope>
</reference>
<keyword evidence="4 6" id="KW-1133">Transmembrane helix</keyword>
<evidence type="ECO:0000256" key="6">
    <source>
        <dbReference type="SAM" id="Phobius"/>
    </source>
</evidence>
<organism evidence="9">
    <name type="scientific">uncultured bacterium A1Q1_fos_75</name>
    <dbReference type="NCBI Taxonomy" id="1256589"/>
    <lineage>
        <taxon>Bacteria</taxon>
        <taxon>environmental samples</taxon>
    </lineage>
</organism>
<evidence type="ECO:0000259" key="8">
    <source>
        <dbReference type="Pfam" id="PF10412"/>
    </source>
</evidence>
<keyword evidence="5 6" id="KW-0472">Membrane</keyword>
<dbReference type="InterPro" id="IPR051539">
    <property type="entry name" value="T4SS-coupling_protein"/>
</dbReference>
<dbReference type="Pfam" id="PF10412">
    <property type="entry name" value="TrwB_AAD_bind"/>
    <property type="match status" value="1"/>
</dbReference>
<dbReference type="GO" id="GO:0005886">
    <property type="term" value="C:plasma membrane"/>
    <property type="evidence" value="ECO:0007669"/>
    <property type="project" value="UniProtKB-SubCell"/>
</dbReference>
<dbReference type="InterPro" id="IPR019476">
    <property type="entry name" value="T4SS_TraD_DNA-bd"/>
</dbReference>
<comment type="subcellular location">
    <subcellularLocation>
        <location evidence="1">Cell membrane</location>
        <topology evidence="1">Multi-pass membrane protein</topology>
    </subcellularLocation>
</comment>
<evidence type="ECO:0000256" key="3">
    <source>
        <dbReference type="ARBA" id="ARBA00022692"/>
    </source>
</evidence>
<dbReference type="SUPFAM" id="SSF52540">
    <property type="entry name" value="P-loop containing nucleoside triphosphate hydrolases"/>
    <property type="match status" value="1"/>
</dbReference>
<dbReference type="CDD" id="cd01127">
    <property type="entry name" value="TrwB_TraG_TraD_VirD4"/>
    <property type="match status" value="1"/>
</dbReference>
<dbReference type="AlphaFoldDB" id="L7VVB9"/>
<sequence length="596" mass="64727">MTLRTKVITLGLLLAAMSAVALIDRVAIDWYPPAGTALEGRAVAYAPGDIRDCIGARAFSSLGDATSTRLWNACAASFARTGSLAGFTWRYWTLVASCALVLVSLLGFAFALHSDRASARVLRGRRLLTGDEAHRAFLRSSRAEYRQSGAGLELLPGLAVSRDRESRHWLIWGSVGAGKTQTMLHLILAAIARGDGVLVLDVKGDMTAGLPGEPLLLAPQDYRSLVWDVARDCRTKQDARELAARLIPKSDDPMWSDAARDILVVCVAALQATRGERWSWSDLHAIATSDAETLLGLARSHHVDAVRLLENPDSRTTQSVLSTFQAHMHVVATLADAWRASANGGFSISDWLKKPAPFRPVILQHDGRYPELSSAWIGGMLALLASAVGSPSLAESRERRIWIFADEFPQLPRLEHFSTFLDLGRSKGVITVIGAQDIAQLRATYGHERADAWVGMIGTKIITRINAGRGAEEASALIGDQEIERVERSETVVGGKSSVTMTRRREIRRVVTASEIATRLGPRRDGIALLLLGLGDDVLELTVPYVTLSQRRPGHVPALWSVASAATATHTDKPTKLHVVTPLSKIAARRIREIGE</sequence>
<feature type="transmembrane region" description="Helical" evidence="6">
    <location>
        <begin position="91"/>
        <end position="112"/>
    </location>
</feature>
<dbReference type="EMBL" id="JX649866">
    <property type="protein sequence ID" value="AGC71261.1"/>
    <property type="molecule type" value="Genomic_DNA"/>
</dbReference>
<dbReference type="Gene3D" id="3.40.50.300">
    <property type="entry name" value="P-loop containing nucleotide triphosphate hydrolases"/>
    <property type="match status" value="2"/>
</dbReference>
<evidence type="ECO:0000256" key="5">
    <source>
        <dbReference type="ARBA" id="ARBA00023136"/>
    </source>
</evidence>
<protein>
    <submittedName>
        <fullName evidence="9">IncF plasmid conjugative transfer protein TraD</fullName>
    </submittedName>
</protein>
<name>L7VVB9_9BACT</name>